<dbReference type="HAMAP" id="MF_00605">
    <property type="entry name" value="TrmD"/>
    <property type="match status" value="1"/>
</dbReference>
<dbReference type="PANTHER" id="PTHR46417:SF1">
    <property type="entry name" value="TRNA (GUANINE-N(1)-)-METHYLTRANSFERASE"/>
    <property type="match status" value="1"/>
</dbReference>
<keyword evidence="7 15" id="KW-0963">Cytoplasm</keyword>
<evidence type="ECO:0000256" key="2">
    <source>
        <dbReference type="ARBA" id="ARBA00004496"/>
    </source>
</evidence>
<keyword evidence="9 15" id="KW-0808">Transferase</keyword>
<accession>A0A940DDN8</accession>
<evidence type="ECO:0000256" key="9">
    <source>
        <dbReference type="ARBA" id="ARBA00022679"/>
    </source>
</evidence>
<evidence type="ECO:0000313" key="20">
    <source>
        <dbReference type="EMBL" id="MBO8407142.1"/>
    </source>
</evidence>
<evidence type="ECO:0000256" key="10">
    <source>
        <dbReference type="ARBA" id="ARBA00022691"/>
    </source>
</evidence>
<name>A0A940DDN8_9PROT</name>
<dbReference type="Pfam" id="PF01746">
    <property type="entry name" value="tRNA_m1G_MT"/>
    <property type="match status" value="1"/>
</dbReference>
<comment type="function">
    <text evidence="1 15 17">Specifically methylates guanosine-37 in various tRNAs.</text>
</comment>
<evidence type="ECO:0000256" key="14">
    <source>
        <dbReference type="ARBA" id="ARBA00047783"/>
    </source>
</evidence>
<evidence type="ECO:0000256" key="5">
    <source>
        <dbReference type="ARBA" id="ARBA00012807"/>
    </source>
</evidence>
<dbReference type="InterPro" id="IPR023148">
    <property type="entry name" value="tRNA_m1G_MeTrfase_C_sf"/>
</dbReference>
<comment type="catalytic activity">
    <reaction evidence="14 15 17">
        <text>guanosine(37) in tRNA + S-adenosyl-L-methionine = N(1)-methylguanosine(37) in tRNA + S-adenosyl-L-homocysteine + H(+)</text>
        <dbReference type="Rhea" id="RHEA:36899"/>
        <dbReference type="Rhea" id="RHEA-COMP:10145"/>
        <dbReference type="Rhea" id="RHEA-COMP:10147"/>
        <dbReference type="ChEBI" id="CHEBI:15378"/>
        <dbReference type="ChEBI" id="CHEBI:57856"/>
        <dbReference type="ChEBI" id="CHEBI:59789"/>
        <dbReference type="ChEBI" id="CHEBI:73542"/>
        <dbReference type="ChEBI" id="CHEBI:74269"/>
        <dbReference type="EC" id="2.1.1.228"/>
    </reaction>
</comment>
<gene>
    <name evidence="15 20" type="primary">trmD</name>
    <name evidence="20" type="ORF">IAC77_01615</name>
</gene>
<feature type="binding site" evidence="15 16">
    <location>
        <position position="111"/>
    </location>
    <ligand>
        <name>S-adenosyl-L-methionine</name>
        <dbReference type="ChEBI" id="CHEBI:59789"/>
    </ligand>
</feature>
<keyword evidence="10 15" id="KW-0949">S-adenosyl-L-methionine</keyword>
<evidence type="ECO:0000313" key="21">
    <source>
        <dbReference type="Proteomes" id="UP000721442"/>
    </source>
</evidence>
<evidence type="ECO:0000256" key="18">
    <source>
        <dbReference type="SAM" id="MobiDB-lite"/>
    </source>
</evidence>
<dbReference type="PIRSF" id="PIRSF000386">
    <property type="entry name" value="tRNA_mtase"/>
    <property type="match status" value="1"/>
</dbReference>
<evidence type="ECO:0000256" key="11">
    <source>
        <dbReference type="ARBA" id="ARBA00022694"/>
    </source>
</evidence>
<dbReference type="CDD" id="cd18080">
    <property type="entry name" value="TrmD-like"/>
    <property type="match status" value="1"/>
</dbReference>
<evidence type="ECO:0000256" key="12">
    <source>
        <dbReference type="ARBA" id="ARBA00029736"/>
    </source>
</evidence>
<dbReference type="SUPFAM" id="SSF75217">
    <property type="entry name" value="alpha/beta knot"/>
    <property type="match status" value="1"/>
</dbReference>
<evidence type="ECO:0000259" key="19">
    <source>
        <dbReference type="Pfam" id="PF01746"/>
    </source>
</evidence>
<dbReference type="NCBIfam" id="TIGR00088">
    <property type="entry name" value="trmD"/>
    <property type="match status" value="1"/>
</dbReference>
<dbReference type="AlphaFoldDB" id="A0A940DDN8"/>
<evidence type="ECO:0000256" key="13">
    <source>
        <dbReference type="ARBA" id="ARBA00033392"/>
    </source>
</evidence>
<dbReference type="GO" id="GO:0005829">
    <property type="term" value="C:cytosol"/>
    <property type="evidence" value="ECO:0007669"/>
    <property type="project" value="TreeGrafter"/>
</dbReference>
<dbReference type="Proteomes" id="UP000721442">
    <property type="component" value="Unassembled WGS sequence"/>
</dbReference>
<evidence type="ECO:0000256" key="3">
    <source>
        <dbReference type="ARBA" id="ARBA00007630"/>
    </source>
</evidence>
<comment type="similarity">
    <text evidence="3 15 17">Belongs to the RNA methyltransferase TrmD family.</text>
</comment>
<protein>
    <recommendedName>
        <fullName evidence="6 15">tRNA (guanine-N(1)-)-methyltransferase</fullName>
        <ecNumber evidence="5 15">2.1.1.228</ecNumber>
    </recommendedName>
    <alternativeName>
        <fullName evidence="12 15">M1G-methyltransferase</fullName>
    </alternativeName>
    <alternativeName>
        <fullName evidence="13 15">tRNA [GM37] methyltransferase</fullName>
    </alternativeName>
</protein>
<dbReference type="EMBL" id="JADINE010000024">
    <property type="protein sequence ID" value="MBO8407142.1"/>
    <property type="molecule type" value="Genomic_DNA"/>
</dbReference>
<evidence type="ECO:0000256" key="1">
    <source>
        <dbReference type="ARBA" id="ARBA00002634"/>
    </source>
</evidence>
<dbReference type="InterPro" id="IPR029028">
    <property type="entry name" value="Alpha/beta_knot_MTases"/>
</dbReference>
<reference evidence="20" key="2">
    <citation type="journal article" date="2021" name="PeerJ">
        <title>Extensive microbial diversity within the chicken gut microbiome revealed by metagenomics and culture.</title>
        <authorList>
            <person name="Gilroy R."/>
            <person name="Ravi A."/>
            <person name="Getino M."/>
            <person name="Pursley I."/>
            <person name="Horton D.L."/>
            <person name="Alikhan N.F."/>
            <person name="Baker D."/>
            <person name="Gharbi K."/>
            <person name="Hall N."/>
            <person name="Watson M."/>
            <person name="Adriaenssens E.M."/>
            <person name="Foster-Nyarko E."/>
            <person name="Jarju S."/>
            <person name="Secka A."/>
            <person name="Antonio M."/>
            <person name="Oren A."/>
            <person name="Chaudhuri R.R."/>
            <person name="La Ragione R."/>
            <person name="Hildebrand F."/>
            <person name="Pallen M.J."/>
        </authorList>
    </citation>
    <scope>NUCLEOTIDE SEQUENCE</scope>
    <source>
        <strain evidence="20">B1-16210</strain>
    </source>
</reference>
<evidence type="ECO:0000256" key="15">
    <source>
        <dbReference type="HAMAP-Rule" id="MF_00605"/>
    </source>
</evidence>
<dbReference type="Gene3D" id="1.10.1270.20">
    <property type="entry name" value="tRNA(m1g37)methyltransferase, domain 2"/>
    <property type="match status" value="1"/>
</dbReference>
<evidence type="ECO:0000256" key="7">
    <source>
        <dbReference type="ARBA" id="ARBA00022490"/>
    </source>
</evidence>
<dbReference type="NCBIfam" id="NF000648">
    <property type="entry name" value="PRK00026.1"/>
    <property type="match status" value="1"/>
</dbReference>
<feature type="domain" description="tRNA methyltransferase TRMD/TRM10-type" evidence="19">
    <location>
        <begin position="1"/>
        <end position="224"/>
    </location>
</feature>
<evidence type="ECO:0000256" key="17">
    <source>
        <dbReference type="RuleBase" id="RU003464"/>
    </source>
</evidence>
<evidence type="ECO:0000256" key="16">
    <source>
        <dbReference type="PIRSR" id="PIRSR000386-1"/>
    </source>
</evidence>
<dbReference type="InterPro" id="IPR016009">
    <property type="entry name" value="tRNA_MeTrfase_TRMD/TRM10"/>
</dbReference>
<dbReference type="GO" id="GO:0052906">
    <property type="term" value="F:tRNA (guanine(37)-N1)-methyltransferase activity"/>
    <property type="evidence" value="ECO:0007669"/>
    <property type="project" value="UniProtKB-UniRule"/>
</dbReference>
<comment type="caution">
    <text evidence="20">The sequence shown here is derived from an EMBL/GenBank/DDBJ whole genome shotgun (WGS) entry which is preliminary data.</text>
</comment>
<comment type="subcellular location">
    <subcellularLocation>
        <location evidence="2 15 17">Cytoplasm</location>
    </subcellularLocation>
</comment>
<dbReference type="PANTHER" id="PTHR46417">
    <property type="entry name" value="TRNA (GUANINE-N(1)-)-METHYLTRANSFERASE"/>
    <property type="match status" value="1"/>
</dbReference>
<proteinExistence type="inferred from homology"/>
<evidence type="ECO:0000256" key="6">
    <source>
        <dbReference type="ARBA" id="ARBA00014679"/>
    </source>
</evidence>
<keyword evidence="11 15" id="KW-0819">tRNA processing</keyword>
<organism evidence="20 21">
    <name type="scientific">Candidatus Enterousia excrementavium</name>
    <dbReference type="NCBI Taxonomy" id="2840789"/>
    <lineage>
        <taxon>Bacteria</taxon>
        <taxon>Pseudomonadati</taxon>
        <taxon>Pseudomonadota</taxon>
        <taxon>Alphaproteobacteria</taxon>
        <taxon>Candidatus Enterousia</taxon>
    </lineage>
</organism>
<dbReference type="InterPro" id="IPR002649">
    <property type="entry name" value="tRNA_m1G_MeTrfase_TrmD"/>
</dbReference>
<reference evidence="20" key="1">
    <citation type="submission" date="2020-10" db="EMBL/GenBank/DDBJ databases">
        <authorList>
            <person name="Gilroy R."/>
        </authorList>
    </citation>
    <scope>NUCLEOTIDE SEQUENCE</scope>
    <source>
        <strain evidence="20">B1-16210</strain>
    </source>
</reference>
<feature type="binding site" evidence="15 16">
    <location>
        <begin position="131"/>
        <end position="136"/>
    </location>
    <ligand>
        <name>S-adenosyl-L-methionine</name>
        <dbReference type="ChEBI" id="CHEBI:59789"/>
    </ligand>
</feature>
<feature type="region of interest" description="Disordered" evidence="18">
    <location>
        <begin position="206"/>
        <end position="228"/>
    </location>
</feature>
<dbReference type="Gene3D" id="3.40.1280.10">
    <property type="match status" value="1"/>
</dbReference>
<evidence type="ECO:0000256" key="4">
    <source>
        <dbReference type="ARBA" id="ARBA00011738"/>
    </source>
</evidence>
<keyword evidence="8 15" id="KW-0489">Methyltransferase</keyword>
<sequence length="228" mass="25460">MHFNILTIFPEMFPGTLGGGVVGRALSNGVWSCDVVNIRDFARDNYGSVDDEQFGGGVGQVMRADVLGDAIDSIKNRGKIIYFSPRGPQLTQKMVRQFATDESAVYTLLCGRYEGIDQRVIDEYDIMELSIGDYILSGGEIAAQVFIDSVVRVMDNVLGGGAEATRNESFEIGGLEWPLYTRPSAWRGRKVPEVLLSGHHGNIERWRKQQSDEITKQRRPDLIKENEK</sequence>
<dbReference type="GO" id="GO:0002939">
    <property type="term" value="P:tRNA N1-guanine methylation"/>
    <property type="evidence" value="ECO:0007669"/>
    <property type="project" value="TreeGrafter"/>
</dbReference>
<evidence type="ECO:0000256" key="8">
    <source>
        <dbReference type="ARBA" id="ARBA00022603"/>
    </source>
</evidence>
<comment type="subunit">
    <text evidence="4 15 17">Homodimer.</text>
</comment>
<dbReference type="EC" id="2.1.1.228" evidence="5 15"/>
<dbReference type="InterPro" id="IPR029026">
    <property type="entry name" value="tRNA_m1G_MTases_N"/>
</dbReference>